<organism evidence="1 2">
    <name type="scientific">Symbiodinium natans</name>
    <dbReference type="NCBI Taxonomy" id="878477"/>
    <lineage>
        <taxon>Eukaryota</taxon>
        <taxon>Sar</taxon>
        <taxon>Alveolata</taxon>
        <taxon>Dinophyceae</taxon>
        <taxon>Suessiales</taxon>
        <taxon>Symbiodiniaceae</taxon>
        <taxon>Symbiodinium</taxon>
    </lineage>
</organism>
<dbReference type="EMBL" id="CAJNDS010000721">
    <property type="protein sequence ID" value="CAE7230322.1"/>
    <property type="molecule type" value="Genomic_DNA"/>
</dbReference>
<dbReference type="OrthoDB" id="437462at2759"/>
<accession>A0A812KUC3</accession>
<evidence type="ECO:0000313" key="1">
    <source>
        <dbReference type="EMBL" id="CAE7230322.1"/>
    </source>
</evidence>
<name>A0A812KUC3_9DINO</name>
<proteinExistence type="predicted"/>
<keyword evidence="2" id="KW-1185">Reference proteome</keyword>
<gene>
    <name evidence="1" type="ORF">SNAT2548_LOCUS9344</name>
</gene>
<dbReference type="AlphaFoldDB" id="A0A812KUC3"/>
<protein>
    <submittedName>
        <fullName evidence="1">Uncharacterized protein</fullName>
    </submittedName>
</protein>
<sequence length="59" mass="6249">MITTDASRTPAIEIGVDPSASSDNLVIPDELRAENLIFSTVGKPTSGSPELDFEVAEED</sequence>
<evidence type="ECO:0000313" key="2">
    <source>
        <dbReference type="Proteomes" id="UP000604046"/>
    </source>
</evidence>
<dbReference type="Proteomes" id="UP000604046">
    <property type="component" value="Unassembled WGS sequence"/>
</dbReference>
<reference evidence="1" key="1">
    <citation type="submission" date="2021-02" db="EMBL/GenBank/DDBJ databases">
        <authorList>
            <person name="Dougan E. K."/>
            <person name="Rhodes N."/>
            <person name="Thang M."/>
            <person name="Chan C."/>
        </authorList>
    </citation>
    <scope>NUCLEOTIDE SEQUENCE</scope>
</reference>
<comment type="caution">
    <text evidence="1">The sequence shown here is derived from an EMBL/GenBank/DDBJ whole genome shotgun (WGS) entry which is preliminary data.</text>
</comment>